<reference evidence="7 8" key="1">
    <citation type="submission" date="2018-07" db="EMBL/GenBank/DDBJ databases">
        <title>Genomic Encyclopedia of Type Strains, Phase IV (KMG-IV): sequencing the most valuable type-strain genomes for metagenomic binning, comparative biology and taxonomic classification.</title>
        <authorList>
            <person name="Goeker M."/>
        </authorList>
    </citation>
    <scope>NUCLEOTIDE SEQUENCE [LARGE SCALE GENOMIC DNA]</scope>
    <source>
        <strain evidence="7 8">DSM 4134</strain>
    </source>
</reference>
<gene>
    <name evidence="7" type="ORF">C7460_11617</name>
</gene>
<comment type="similarity">
    <text evidence="1">Belongs to the sulfatase family.</text>
</comment>
<dbReference type="SUPFAM" id="SSF53649">
    <property type="entry name" value="Alkaline phosphatase-like"/>
    <property type="match status" value="1"/>
</dbReference>
<proteinExistence type="inferred from homology"/>
<feature type="domain" description="Sulfatase N-terminal" evidence="6">
    <location>
        <begin position="26"/>
        <end position="288"/>
    </location>
</feature>
<organism evidence="7 8">
    <name type="scientific">Marinoscillum furvescens DSM 4134</name>
    <dbReference type="NCBI Taxonomy" id="1122208"/>
    <lineage>
        <taxon>Bacteria</taxon>
        <taxon>Pseudomonadati</taxon>
        <taxon>Bacteroidota</taxon>
        <taxon>Cytophagia</taxon>
        <taxon>Cytophagales</taxon>
        <taxon>Reichenbachiellaceae</taxon>
        <taxon>Marinoscillum</taxon>
    </lineage>
</organism>
<dbReference type="AlphaFoldDB" id="A0A3D9L0J1"/>
<dbReference type="Pfam" id="PF00884">
    <property type="entry name" value="Sulfatase"/>
    <property type="match status" value="1"/>
</dbReference>
<dbReference type="PROSITE" id="PS51257">
    <property type="entry name" value="PROKAR_LIPOPROTEIN"/>
    <property type="match status" value="1"/>
</dbReference>
<dbReference type="GO" id="GO:0004065">
    <property type="term" value="F:arylsulfatase activity"/>
    <property type="evidence" value="ECO:0007669"/>
    <property type="project" value="TreeGrafter"/>
</dbReference>
<dbReference type="EMBL" id="QREG01000016">
    <property type="protein sequence ID" value="RED95959.1"/>
    <property type="molecule type" value="Genomic_DNA"/>
</dbReference>
<evidence type="ECO:0000313" key="7">
    <source>
        <dbReference type="EMBL" id="RED95959.1"/>
    </source>
</evidence>
<evidence type="ECO:0000259" key="6">
    <source>
        <dbReference type="Pfam" id="PF00884"/>
    </source>
</evidence>
<feature type="signal peptide" evidence="5">
    <location>
        <begin position="1"/>
        <end position="19"/>
    </location>
</feature>
<dbReference type="InterPro" id="IPR050738">
    <property type="entry name" value="Sulfatase"/>
</dbReference>
<comment type="caution">
    <text evidence="7">The sequence shown here is derived from an EMBL/GenBank/DDBJ whole genome shotgun (WGS) entry which is preliminary data.</text>
</comment>
<evidence type="ECO:0000256" key="3">
    <source>
        <dbReference type="ARBA" id="ARBA00022801"/>
    </source>
</evidence>
<dbReference type="InterPro" id="IPR017850">
    <property type="entry name" value="Alkaline_phosphatase_core_sf"/>
</dbReference>
<dbReference type="CDD" id="cd16027">
    <property type="entry name" value="SGSH"/>
    <property type="match status" value="1"/>
</dbReference>
<dbReference type="Gene3D" id="3.40.720.10">
    <property type="entry name" value="Alkaline Phosphatase, subunit A"/>
    <property type="match status" value="1"/>
</dbReference>
<name>A0A3D9L0J1_MARFU</name>
<dbReference type="OrthoDB" id="9789742at2"/>
<keyword evidence="3" id="KW-0378">Hydrolase</keyword>
<evidence type="ECO:0000256" key="2">
    <source>
        <dbReference type="ARBA" id="ARBA00022723"/>
    </source>
</evidence>
<dbReference type="InterPro" id="IPR024607">
    <property type="entry name" value="Sulfatase_CS"/>
</dbReference>
<feature type="chain" id="PRO_5017615762" evidence="5">
    <location>
        <begin position="20"/>
        <end position="477"/>
    </location>
</feature>
<protein>
    <submittedName>
        <fullName evidence="7">Putative sulfatase</fullName>
    </submittedName>
</protein>
<dbReference type="PROSITE" id="PS00523">
    <property type="entry name" value="SULFATASE_1"/>
    <property type="match status" value="1"/>
</dbReference>
<dbReference type="InterPro" id="IPR000917">
    <property type="entry name" value="Sulfatase_N"/>
</dbReference>
<evidence type="ECO:0000256" key="5">
    <source>
        <dbReference type="SAM" id="SignalP"/>
    </source>
</evidence>
<accession>A0A3D9L0J1</accession>
<evidence type="ECO:0000256" key="4">
    <source>
        <dbReference type="ARBA" id="ARBA00022837"/>
    </source>
</evidence>
<evidence type="ECO:0000313" key="8">
    <source>
        <dbReference type="Proteomes" id="UP000256779"/>
    </source>
</evidence>
<keyword evidence="2" id="KW-0479">Metal-binding</keyword>
<sequence length="477" mass="54321">MRVSLIFFLLAAWFAFSCAQQEKSKPNILWIVSDDLSPDLGCYGNSDVQTPNLDALAHQGVKFTKAYANTPICSPSRSSFITGMYPSTINALQHRTMTMQPLPDHVSTIVSLMQKAGYFCTNASGKGFDKNGKRDYNFSTDIKYDGTDWRDADGQPFFAQVQFKYPHRPFEMDEGHLIHPEQIGELPCYPDHPLLKADWAAYLSDIQLLDTEVGKVLKRLEEDGLAENTVVMFFGDHGRPHLRDKQFLYEGGLKVPLIVRWPQGLQPAVDDQLVSLVDVAATTLELAGLDIPDYMHGQSFLDETEREFVFGFRGRAGDAVDDIRSITDGEYKLIWNRLPQQPYMQLSSYKKAMYPAFTLYHYLDSLGQLSEPYNQFMADSRPEFELYHLDSDPCEYQNLSGQKTYAGIEEKLKHQLQESLLEFEQNAVGETLADLKKAKQGSYNYSKKVMERDGFDVDAPLSAWVNYWYTYYGLKDG</sequence>
<dbReference type="PANTHER" id="PTHR42693">
    <property type="entry name" value="ARYLSULFATASE FAMILY MEMBER"/>
    <property type="match status" value="1"/>
</dbReference>
<keyword evidence="4" id="KW-0106">Calcium</keyword>
<dbReference type="Proteomes" id="UP000256779">
    <property type="component" value="Unassembled WGS sequence"/>
</dbReference>
<keyword evidence="8" id="KW-1185">Reference proteome</keyword>
<keyword evidence="5" id="KW-0732">Signal</keyword>
<dbReference type="GO" id="GO:0046872">
    <property type="term" value="F:metal ion binding"/>
    <property type="evidence" value="ECO:0007669"/>
    <property type="project" value="UniProtKB-KW"/>
</dbReference>
<evidence type="ECO:0000256" key="1">
    <source>
        <dbReference type="ARBA" id="ARBA00008779"/>
    </source>
</evidence>
<dbReference type="RefSeq" id="WP_115869129.1">
    <property type="nucleotide sequence ID" value="NZ_QREG01000016.1"/>
</dbReference>
<dbReference type="PANTHER" id="PTHR42693:SF53">
    <property type="entry name" value="ENDO-4-O-SULFATASE"/>
    <property type="match status" value="1"/>
</dbReference>